<keyword evidence="12" id="KW-0966">Cell projection</keyword>
<keyword evidence="12" id="KW-0282">Flagellum</keyword>
<dbReference type="GO" id="GO:0015031">
    <property type="term" value="P:protein transport"/>
    <property type="evidence" value="ECO:0007669"/>
    <property type="project" value="UniProtKB-KW"/>
</dbReference>
<keyword evidence="8" id="KW-0653">Protein transport</keyword>
<dbReference type="GO" id="GO:0006935">
    <property type="term" value="P:chemotaxis"/>
    <property type="evidence" value="ECO:0007669"/>
    <property type="project" value="UniProtKB-KW"/>
</dbReference>
<dbReference type="InterPro" id="IPR053716">
    <property type="entry name" value="Flag_assembly_chemotaxis_eff"/>
</dbReference>
<dbReference type="GO" id="GO:0044781">
    <property type="term" value="P:bacterial-type flagellum organization"/>
    <property type="evidence" value="ECO:0007669"/>
    <property type="project" value="UniProtKB-KW"/>
</dbReference>
<keyword evidence="6" id="KW-0145">Chemotaxis</keyword>
<keyword evidence="10" id="KW-1006">Bacterial flagellum protein export</keyword>
<evidence type="ECO:0000256" key="4">
    <source>
        <dbReference type="ARBA" id="ARBA00022448"/>
    </source>
</evidence>
<comment type="caution">
    <text evidence="12">The sequence shown here is derived from an EMBL/GenBank/DDBJ whole genome shotgun (WGS) entry which is preliminary data.</text>
</comment>
<reference evidence="12 13" key="1">
    <citation type="submission" date="2016-03" db="EMBL/GenBank/DDBJ databases">
        <title>Draft genome sequence of Paenibacillus glacialis DSM 22343.</title>
        <authorList>
            <person name="Shin S.-K."/>
            <person name="Yi H."/>
        </authorList>
    </citation>
    <scope>NUCLEOTIDE SEQUENCE [LARGE SCALE GENOMIC DNA]</scope>
    <source>
        <strain evidence="12 13">DSM 22343</strain>
    </source>
</reference>
<dbReference type="AlphaFoldDB" id="A0A168K085"/>
<keyword evidence="9" id="KW-0472">Membrane</keyword>
<dbReference type="GO" id="GO:0071973">
    <property type="term" value="P:bacterial-type flagellum-dependent cell motility"/>
    <property type="evidence" value="ECO:0007669"/>
    <property type="project" value="InterPro"/>
</dbReference>
<sequence>MRFHYAFQNIVNLKGNEKAQAEWLLSNAIVKLQEEEKSLHEYENIRMNMTDQLQLEVENAASVAKIREIQTYIEHLDQCIINKLLDVRKANVVVRKSQSHLTDKMVDEKVWVKSREKAKDKFQFECNLREQNELDEIATVRFAMNVR</sequence>
<dbReference type="Proteomes" id="UP000076967">
    <property type="component" value="Unassembled WGS sequence"/>
</dbReference>
<proteinExistence type="inferred from homology"/>
<dbReference type="Gene3D" id="1.10.287.1700">
    <property type="match status" value="1"/>
</dbReference>
<evidence type="ECO:0000256" key="1">
    <source>
        <dbReference type="ARBA" id="ARBA00004413"/>
    </source>
</evidence>
<dbReference type="OrthoDB" id="2678901at2"/>
<keyword evidence="4" id="KW-0813">Transport</keyword>
<evidence type="ECO:0000256" key="2">
    <source>
        <dbReference type="ARBA" id="ARBA00010004"/>
    </source>
</evidence>
<dbReference type="NCBIfam" id="TIGR02473">
    <property type="entry name" value="flagell_FliJ"/>
    <property type="match status" value="1"/>
</dbReference>
<evidence type="ECO:0000256" key="6">
    <source>
        <dbReference type="ARBA" id="ARBA00022500"/>
    </source>
</evidence>
<evidence type="ECO:0000256" key="3">
    <source>
        <dbReference type="ARBA" id="ARBA00020392"/>
    </source>
</evidence>
<comment type="subcellular location">
    <subcellularLocation>
        <location evidence="1">Cell membrane</location>
        <topology evidence="1">Peripheral membrane protein</topology>
        <orientation evidence="1">Cytoplasmic side</orientation>
    </subcellularLocation>
</comment>
<dbReference type="STRING" id="494026.PGLA_16135"/>
<evidence type="ECO:0000256" key="7">
    <source>
        <dbReference type="ARBA" id="ARBA00022795"/>
    </source>
</evidence>
<evidence type="ECO:0000256" key="11">
    <source>
        <dbReference type="SAM" id="Coils"/>
    </source>
</evidence>
<evidence type="ECO:0000313" key="12">
    <source>
        <dbReference type="EMBL" id="OAB41335.1"/>
    </source>
</evidence>
<accession>A0A168K085</accession>
<dbReference type="RefSeq" id="WP_068534544.1">
    <property type="nucleotide sequence ID" value="NZ_LVJH01000029.1"/>
</dbReference>
<evidence type="ECO:0000256" key="8">
    <source>
        <dbReference type="ARBA" id="ARBA00022927"/>
    </source>
</evidence>
<protein>
    <recommendedName>
        <fullName evidence="3">Flagellar FliJ protein</fullName>
    </recommendedName>
</protein>
<dbReference type="Pfam" id="PF02050">
    <property type="entry name" value="FliJ"/>
    <property type="match status" value="1"/>
</dbReference>
<keyword evidence="11" id="KW-0175">Coiled coil</keyword>
<keyword evidence="12" id="KW-0969">Cilium</keyword>
<dbReference type="GO" id="GO:0009288">
    <property type="term" value="C:bacterial-type flagellum"/>
    <property type="evidence" value="ECO:0007669"/>
    <property type="project" value="InterPro"/>
</dbReference>
<dbReference type="GO" id="GO:0005886">
    <property type="term" value="C:plasma membrane"/>
    <property type="evidence" value="ECO:0007669"/>
    <property type="project" value="UniProtKB-SubCell"/>
</dbReference>
<keyword evidence="13" id="KW-1185">Reference proteome</keyword>
<feature type="coiled-coil region" evidence="11">
    <location>
        <begin position="25"/>
        <end position="52"/>
    </location>
</feature>
<gene>
    <name evidence="12" type="ORF">PGLA_16135</name>
</gene>
<evidence type="ECO:0000256" key="10">
    <source>
        <dbReference type="ARBA" id="ARBA00023225"/>
    </source>
</evidence>
<evidence type="ECO:0000256" key="5">
    <source>
        <dbReference type="ARBA" id="ARBA00022475"/>
    </source>
</evidence>
<name>A0A168K085_9BACL</name>
<evidence type="ECO:0000256" key="9">
    <source>
        <dbReference type="ARBA" id="ARBA00023136"/>
    </source>
</evidence>
<keyword evidence="5" id="KW-1003">Cell membrane</keyword>
<keyword evidence="7" id="KW-1005">Bacterial flagellum biogenesis</keyword>
<organism evidence="12 13">
    <name type="scientific">Paenibacillus glacialis</name>
    <dbReference type="NCBI Taxonomy" id="494026"/>
    <lineage>
        <taxon>Bacteria</taxon>
        <taxon>Bacillati</taxon>
        <taxon>Bacillota</taxon>
        <taxon>Bacilli</taxon>
        <taxon>Bacillales</taxon>
        <taxon>Paenibacillaceae</taxon>
        <taxon>Paenibacillus</taxon>
    </lineage>
</organism>
<dbReference type="EMBL" id="LVJH01000029">
    <property type="protein sequence ID" value="OAB41335.1"/>
    <property type="molecule type" value="Genomic_DNA"/>
</dbReference>
<comment type="similarity">
    <text evidence="2">Belongs to the FliJ family.</text>
</comment>
<dbReference type="InterPro" id="IPR012823">
    <property type="entry name" value="Flagell_FliJ"/>
</dbReference>
<evidence type="ECO:0000313" key="13">
    <source>
        <dbReference type="Proteomes" id="UP000076967"/>
    </source>
</evidence>